<evidence type="ECO:0000313" key="2">
    <source>
        <dbReference type="Proteomes" id="UP000228751"/>
    </source>
</evidence>
<dbReference type="AlphaFoldDB" id="A0A2G4R8P0"/>
<evidence type="ECO:0000313" key="1">
    <source>
        <dbReference type="EMBL" id="PHY92924.1"/>
    </source>
</evidence>
<accession>A0A2G4R8P0</accession>
<reference evidence="1 2" key="1">
    <citation type="submission" date="2017-10" db="EMBL/GenBank/DDBJ databases">
        <title>Genomic analysis of the genus Acetobacter.</title>
        <authorList>
            <person name="Kim K.H."/>
            <person name="Chun B.H."/>
            <person name="Son A.R."/>
            <person name="Jeon C.O."/>
        </authorList>
    </citation>
    <scope>NUCLEOTIDE SEQUENCE [LARGE SCALE GENOMIC DNA]</scope>
    <source>
        <strain evidence="1 2">LHT 2458</strain>
    </source>
</reference>
<organism evidence="1 2">
    <name type="scientific">Acetobacter pomorum</name>
    <dbReference type="NCBI Taxonomy" id="65959"/>
    <lineage>
        <taxon>Bacteria</taxon>
        <taxon>Pseudomonadati</taxon>
        <taxon>Pseudomonadota</taxon>
        <taxon>Alphaproteobacteria</taxon>
        <taxon>Acetobacterales</taxon>
        <taxon>Acetobacteraceae</taxon>
        <taxon>Acetobacter</taxon>
    </lineage>
</organism>
<dbReference type="EMBL" id="PEBQ01000178">
    <property type="protein sequence ID" value="PHY92924.1"/>
    <property type="molecule type" value="Genomic_DNA"/>
</dbReference>
<dbReference type="RefSeq" id="WP_099542076.1">
    <property type="nucleotide sequence ID" value="NZ_PEBQ01000178.1"/>
</dbReference>
<name>A0A2G4R8P0_9PROT</name>
<gene>
    <name evidence="1" type="ORF">CSR02_14040</name>
</gene>
<protein>
    <submittedName>
        <fullName evidence="1">Uncharacterized protein</fullName>
    </submittedName>
</protein>
<proteinExistence type="predicted"/>
<dbReference type="Proteomes" id="UP000228751">
    <property type="component" value="Unassembled WGS sequence"/>
</dbReference>
<sequence length="199" mass="23609">MRKIIIYQSDDNFYYILSSQQKTTRNSNYDLYRYSLIKTDSLDFNRMNSKHIIEKIFVGEFAINEHYIKSQYVVCLGLLSNIIYNNDNKYFTVNYKIDSSDKTTVLKSGGVNIDNIDVLSSSPEIASILTSYKDYKFIDTYQDIRQFLIKVKVCIYKNTTYNKEDYKKIYSKFYRIKKIINKHNLNFNISNIDIKKLKG</sequence>
<comment type="caution">
    <text evidence="1">The sequence shown here is derived from an EMBL/GenBank/DDBJ whole genome shotgun (WGS) entry which is preliminary data.</text>
</comment>
<keyword evidence="2" id="KW-1185">Reference proteome</keyword>